<evidence type="ECO:0000313" key="1">
    <source>
        <dbReference type="EMBL" id="GGL26421.1"/>
    </source>
</evidence>
<name>A0A830F028_9EURY</name>
<proteinExistence type="predicted"/>
<evidence type="ECO:0000313" key="2">
    <source>
        <dbReference type="Proteomes" id="UP000628840"/>
    </source>
</evidence>
<gene>
    <name evidence="1" type="ORF">GCM10009037_07560</name>
</gene>
<comment type="caution">
    <text evidence="1">The sequence shown here is derived from an EMBL/GenBank/DDBJ whole genome shotgun (WGS) entry which is preliminary data.</text>
</comment>
<dbReference type="RefSeq" id="WP_188879106.1">
    <property type="nucleotide sequence ID" value="NZ_BMPF01000001.1"/>
</dbReference>
<dbReference type="OrthoDB" id="170219at2157"/>
<sequence length="150" mass="15671">MRWTAVPPAPDALSALAALRAALPREPDAGADCCALVLGADADVTVPDRQTAAEWLVFLRALGLARESGGTYARTDAPVERDALGEAFLENVHGAREVVTALDADAPLPAADVASRVPARVREKGSVGRLLDWAVLFGLAAERDGGYVRA</sequence>
<dbReference type="InterPro" id="IPR058821">
    <property type="entry name" value="Double_WHD-containing_halo"/>
</dbReference>
<organism evidence="1 2">
    <name type="scientific">Halarchaeum grantii</name>
    <dbReference type="NCBI Taxonomy" id="1193105"/>
    <lineage>
        <taxon>Archaea</taxon>
        <taxon>Methanobacteriati</taxon>
        <taxon>Methanobacteriota</taxon>
        <taxon>Stenosarchaea group</taxon>
        <taxon>Halobacteria</taxon>
        <taxon>Halobacteriales</taxon>
        <taxon>Halobacteriaceae</taxon>
    </lineage>
</organism>
<dbReference type="Proteomes" id="UP000628840">
    <property type="component" value="Unassembled WGS sequence"/>
</dbReference>
<dbReference type="Pfam" id="PF25947">
    <property type="entry name" value="WHD_halo_double"/>
    <property type="match status" value="1"/>
</dbReference>
<dbReference type="AlphaFoldDB" id="A0A830F028"/>
<dbReference type="EMBL" id="BMPF01000001">
    <property type="protein sequence ID" value="GGL26421.1"/>
    <property type="molecule type" value="Genomic_DNA"/>
</dbReference>
<reference evidence="1 2" key="1">
    <citation type="journal article" date="2019" name="Int. J. Syst. Evol. Microbiol.">
        <title>The Global Catalogue of Microorganisms (GCM) 10K type strain sequencing project: providing services to taxonomists for standard genome sequencing and annotation.</title>
        <authorList>
            <consortium name="The Broad Institute Genomics Platform"/>
            <consortium name="The Broad Institute Genome Sequencing Center for Infectious Disease"/>
            <person name="Wu L."/>
            <person name="Ma J."/>
        </authorList>
    </citation>
    <scope>NUCLEOTIDE SEQUENCE [LARGE SCALE GENOMIC DNA]</scope>
    <source>
        <strain evidence="1 2">JCM 19585</strain>
    </source>
</reference>
<protein>
    <submittedName>
        <fullName evidence="1">Uncharacterized protein</fullName>
    </submittedName>
</protein>
<accession>A0A830F028</accession>
<keyword evidence="2" id="KW-1185">Reference proteome</keyword>